<evidence type="ECO:0000259" key="2">
    <source>
        <dbReference type="Pfam" id="PF20736"/>
    </source>
</evidence>
<protein>
    <submittedName>
        <fullName evidence="4">Beta-L-arabinofuranosidase domain-containing protein</fullName>
    </submittedName>
</protein>
<dbReference type="PANTHER" id="PTHR43465">
    <property type="entry name" value="DUF1680 DOMAIN PROTEIN (AFU_ORTHOLOGUE AFUA_1G08910)"/>
    <property type="match status" value="1"/>
</dbReference>
<accession>A0ABZ1BNU6</accession>
<gene>
    <name evidence="4" type="ORF">VLY81_13875</name>
</gene>
<dbReference type="InterPro" id="IPR049046">
    <property type="entry name" value="Beta-AFase-like_GH127_middle"/>
</dbReference>
<dbReference type="InterPro" id="IPR049049">
    <property type="entry name" value="Beta-AFase-like_GH127_C"/>
</dbReference>
<dbReference type="SUPFAM" id="SSF48208">
    <property type="entry name" value="Six-hairpin glycosidases"/>
    <property type="match status" value="1"/>
</dbReference>
<dbReference type="RefSeq" id="WP_324668818.1">
    <property type="nucleotide sequence ID" value="NZ_CP141614.1"/>
</dbReference>
<dbReference type="InterPro" id="IPR008928">
    <property type="entry name" value="6-hairpin_glycosidase_sf"/>
</dbReference>
<dbReference type="Pfam" id="PF20736">
    <property type="entry name" value="Glyco_hydro127M"/>
    <property type="match status" value="1"/>
</dbReference>
<reference evidence="5" key="1">
    <citation type="submission" date="2023-12" db="EMBL/GenBank/DDBJ databases">
        <title>Novel isolates from deep terrestrial aquifers shed light on the physiology and ecology of the class Limnochordia.</title>
        <authorList>
            <person name="Karnachuk O.V."/>
            <person name="Lukina A.P."/>
            <person name="Avakyan M.R."/>
            <person name="Kadnikov V."/>
            <person name="Begmatov S."/>
            <person name="Beletsky A.V."/>
            <person name="Mardanov A.V."/>
            <person name="Ravin N.V."/>
        </authorList>
    </citation>
    <scope>NUCLEOTIDE SEQUENCE [LARGE SCALE GENOMIC DNA]</scope>
    <source>
        <strain evidence="5">LN</strain>
    </source>
</reference>
<proteinExistence type="predicted"/>
<dbReference type="InterPro" id="IPR049174">
    <property type="entry name" value="Beta-AFase-like"/>
</dbReference>
<name>A0ABZ1BNU6_9FIRM</name>
<evidence type="ECO:0000313" key="4">
    <source>
        <dbReference type="EMBL" id="WRP14486.1"/>
    </source>
</evidence>
<dbReference type="PANTHER" id="PTHR43465:SF2">
    <property type="entry name" value="DUF1680 DOMAIN PROTEIN (AFU_ORTHOLOGUE AFUA_1G08910)"/>
    <property type="match status" value="1"/>
</dbReference>
<keyword evidence="5" id="KW-1185">Reference proteome</keyword>
<feature type="domain" description="Non-reducing end beta-L-arabinofuranosidase-like GH127 C-terminal" evidence="3">
    <location>
        <begin position="526"/>
        <end position="638"/>
    </location>
</feature>
<feature type="domain" description="Non-reducing end beta-L-arabinofuranosidase-like GH127 middle" evidence="2">
    <location>
        <begin position="423"/>
        <end position="524"/>
    </location>
</feature>
<dbReference type="InterPro" id="IPR012878">
    <property type="entry name" value="Beta-AFase-like_GH127_cat"/>
</dbReference>
<feature type="domain" description="Non-reducing end beta-L-arabinofuranosidase-like GH127 catalytic" evidence="1">
    <location>
        <begin position="15"/>
        <end position="411"/>
    </location>
</feature>
<dbReference type="Pfam" id="PF07944">
    <property type="entry name" value="Beta-AFase-like_GH127_cat"/>
    <property type="match status" value="1"/>
</dbReference>
<evidence type="ECO:0000259" key="3">
    <source>
        <dbReference type="Pfam" id="PF20737"/>
    </source>
</evidence>
<evidence type="ECO:0000313" key="5">
    <source>
        <dbReference type="Proteomes" id="UP001333102"/>
    </source>
</evidence>
<dbReference type="EMBL" id="CP141614">
    <property type="protein sequence ID" value="WRP14486.1"/>
    <property type="molecule type" value="Genomic_DNA"/>
</dbReference>
<evidence type="ECO:0000259" key="1">
    <source>
        <dbReference type="Pfam" id="PF07944"/>
    </source>
</evidence>
<organism evidence="4 5">
    <name type="scientific">Geochorda subterranea</name>
    <dbReference type="NCBI Taxonomy" id="3109564"/>
    <lineage>
        <taxon>Bacteria</taxon>
        <taxon>Bacillati</taxon>
        <taxon>Bacillota</taxon>
        <taxon>Limnochordia</taxon>
        <taxon>Limnochordales</taxon>
        <taxon>Geochordaceae</taxon>
        <taxon>Geochorda</taxon>
    </lineage>
</organism>
<dbReference type="Pfam" id="PF20737">
    <property type="entry name" value="Glyco_hydro127C"/>
    <property type="match status" value="1"/>
</dbReference>
<sequence length="641" mass="71712">MGTPRTLEPVQLRRVDVGGPFWATRLEVNRRRTIPAIHRQLVETGRLDAYRSGGGRGDRPTPHLFWDSDVAKWIEAAAYALASRPDPALQALVRDAVVRLASIQQPDGYLNVYFTTVAPAKRWTNLGMWHELYCAGHLIEAGVALYEATGDRSLLDVVVRYADHIDDTFGPGRRPGCCGHPEIELALVRLYRTTQEPRYLALSQFFLDQRGRRPSVFDEELRRLPPEDAELNRRYLMRDGRFDSTYCQDHLPVRDQFEVVGHAVRAMYLGAGMVDVGMETGDATLVSAARRIWESATGRKMYVTGGLGSRRDIEGFGPDYELPDEDAYAETCATVGLILLSHRLFHADPHGRYIDVLERALYNGLLAGVSLDGETFFYENPLASRGHHHRQPWYEVACCPPNLARLLASLGQYAYSEGPQEAFVHLYVGGKADLVCGDVRVTLHQQTDYPWDGRVRLTVVPDKPITLTLHLRVPGWCPDWSVSVNGEPLADASSPGAQAKAVPGYVALDRFWRPGDTVELTLAMPVQRLYGHPRSRDLVGRVALQRGPLIYCLEQHDNGPGLDRVVLPSDAPIESRLDEALLGGVVVLSAEASQLQETDWEGGLYRASSPVLHRRPIVAIPYFAWDNRSPGEMRVWLRDRS</sequence>
<dbReference type="Proteomes" id="UP001333102">
    <property type="component" value="Chromosome"/>
</dbReference>